<sequence length="73" mass="8512">MKDKQKAIAEIIEKHFEQLIEDILAHSKTYQEALSSVWDTHANIKEIGALERIIRDNIRKRSLNQTIKPSLKD</sequence>
<keyword evidence="2" id="KW-1185">Reference proteome</keyword>
<accession>A0A1Q8E655</accession>
<dbReference type="RefSeq" id="WP_075105278.1">
    <property type="nucleotide sequence ID" value="NZ_MSJM01000007.1"/>
</dbReference>
<proteinExistence type="predicted"/>
<dbReference type="EMBL" id="MSJM01000007">
    <property type="protein sequence ID" value="OLF47277.1"/>
    <property type="molecule type" value="Genomic_DNA"/>
</dbReference>
<name>A0A1Q8E655_9STRE</name>
<comment type="caution">
    <text evidence="1">The sequence shown here is derived from an EMBL/GenBank/DDBJ whole genome shotgun (WGS) entry which is preliminary data.</text>
</comment>
<evidence type="ECO:0000313" key="2">
    <source>
        <dbReference type="Proteomes" id="UP000186890"/>
    </source>
</evidence>
<dbReference type="AlphaFoldDB" id="A0A1Q8E655"/>
<dbReference type="Proteomes" id="UP000186890">
    <property type="component" value="Unassembled WGS sequence"/>
</dbReference>
<gene>
    <name evidence="1" type="ORF">BU202_08090</name>
</gene>
<dbReference type="OrthoDB" id="2225040at2"/>
<organism evidence="1 2">
    <name type="scientific">Streptococcus cuniculi</name>
    <dbReference type="NCBI Taxonomy" id="1432788"/>
    <lineage>
        <taxon>Bacteria</taxon>
        <taxon>Bacillati</taxon>
        <taxon>Bacillota</taxon>
        <taxon>Bacilli</taxon>
        <taxon>Lactobacillales</taxon>
        <taxon>Streptococcaceae</taxon>
        <taxon>Streptococcus</taxon>
    </lineage>
</organism>
<protein>
    <submittedName>
        <fullName evidence="1">Uncharacterized protein</fullName>
    </submittedName>
</protein>
<reference evidence="2" key="1">
    <citation type="submission" date="2016-12" db="EMBL/GenBank/DDBJ databases">
        <authorList>
            <person name="Gulvik C.A."/>
        </authorList>
    </citation>
    <scope>NUCLEOTIDE SEQUENCE [LARGE SCALE GENOMIC DNA]</scope>
    <source>
        <strain evidence="2">NED12-00049-6B</strain>
    </source>
</reference>
<evidence type="ECO:0000313" key="1">
    <source>
        <dbReference type="EMBL" id="OLF47277.1"/>
    </source>
</evidence>